<organism evidence="18">
    <name type="scientific">[Clostridium] nexile</name>
    <dbReference type="NCBI Taxonomy" id="29361"/>
    <lineage>
        <taxon>Bacteria</taxon>
        <taxon>Bacillati</taxon>
        <taxon>Bacillota</taxon>
        <taxon>Clostridia</taxon>
        <taxon>Lachnospirales</taxon>
        <taxon>Lachnospiraceae</taxon>
        <taxon>Tyzzerella</taxon>
    </lineage>
</organism>
<evidence type="ECO:0000256" key="7">
    <source>
        <dbReference type="ARBA" id="ARBA00022694"/>
    </source>
</evidence>
<keyword evidence="8 17" id="KW-0479">Metal-binding</keyword>
<keyword evidence="10 17" id="KW-0560">Oxidoreductase</keyword>
<dbReference type="EC" id="1.17.99.6" evidence="4 17"/>
<reference evidence="18" key="1">
    <citation type="submission" date="2019-11" db="EMBL/GenBank/DDBJ databases">
        <authorList>
            <person name="Feng L."/>
        </authorList>
    </citation>
    <scope>NUCLEOTIDE SEQUENCE</scope>
    <source>
        <strain evidence="18">CnexileLFYP112</strain>
    </source>
</reference>
<dbReference type="GO" id="GO:0052693">
    <property type="term" value="F:epoxyqueuosine reductase activity"/>
    <property type="evidence" value="ECO:0007669"/>
    <property type="project" value="UniProtKB-UniRule"/>
</dbReference>
<evidence type="ECO:0000256" key="11">
    <source>
        <dbReference type="ARBA" id="ARBA00023004"/>
    </source>
</evidence>
<evidence type="ECO:0000256" key="9">
    <source>
        <dbReference type="ARBA" id="ARBA00022785"/>
    </source>
</evidence>
<evidence type="ECO:0000256" key="13">
    <source>
        <dbReference type="ARBA" id="ARBA00023157"/>
    </source>
</evidence>
<keyword evidence="11 17" id="KW-0408">Iron</keyword>
<dbReference type="EMBL" id="CACRTG010000011">
    <property type="protein sequence ID" value="VYT01845.1"/>
    <property type="molecule type" value="Genomic_DNA"/>
</dbReference>
<dbReference type="HAMAP" id="MF_02089">
    <property type="entry name" value="QueH"/>
    <property type="match status" value="1"/>
</dbReference>
<dbReference type="Pfam" id="PF02677">
    <property type="entry name" value="QueH"/>
    <property type="match status" value="1"/>
</dbReference>
<feature type="binding site" evidence="17">
    <location>
        <position position="116"/>
    </location>
    <ligand>
        <name>[4Fe-4S] cluster</name>
        <dbReference type="ChEBI" id="CHEBI:49883"/>
    </ligand>
</feature>
<keyword evidence="9 17" id="KW-0671">Queuosine biosynthesis</keyword>
<feature type="binding site" evidence="17">
    <location>
        <position position="34"/>
    </location>
    <ligand>
        <name>[4Fe-4S] cluster</name>
        <dbReference type="ChEBI" id="CHEBI:49883"/>
    </ligand>
</feature>
<dbReference type="GO" id="GO:0008616">
    <property type="term" value="P:tRNA queuosine(34) biosynthetic process"/>
    <property type="evidence" value="ECO:0007669"/>
    <property type="project" value="UniProtKB-UniRule"/>
</dbReference>
<proteinExistence type="inferred from homology"/>
<evidence type="ECO:0000256" key="2">
    <source>
        <dbReference type="ARBA" id="ARBA00004691"/>
    </source>
</evidence>
<evidence type="ECO:0000256" key="5">
    <source>
        <dbReference type="ARBA" id="ARBA00016895"/>
    </source>
</evidence>
<dbReference type="GO" id="GO:0046872">
    <property type="term" value="F:metal ion binding"/>
    <property type="evidence" value="ECO:0007669"/>
    <property type="project" value="UniProtKB-KW"/>
</dbReference>
<comment type="catalytic activity">
    <reaction evidence="16 17">
        <text>epoxyqueuosine(34) in tRNA + AH2 = queuosine(34) in tRNA + A + H2O</text>
        <dbReference type="Rhea" id="RHEA:32159"/>
        <dbReference type="Rhea" id="RHEA-COMP:18571"/>
        <dbReference type="Rhea" id="RHEA-COMP:18582"/>
        <dbReference type="ChEBI" id="CHEBI:13193"/>
        <dbReference type="ChEBI" id="CHEBI:15377"/>
        <dbReference type="ChEBI" id="CHEBI:17499"/>
        <dbReference type="ChEBI" id="CHEBI:194431"/>
        <dbReference type="ChEBI" id="CHEBI:194443"/>
        <dbReference type="EC" id="1.17.99.6"/>
    </reaction>
</comment>
<dbReference type="UniPathway" id="UPA00392"/>
<feature type="disulfide bond" description="Redox-active" evidence="17">
    <location>
        <begin position="198"/>
        <end position="200"/>
    </location>
</feature>
<keyword evidence="12 17" id="KW-0411">Iron-sulfur</keyword>
<evidence type="ECO:0000256" key="16">
    <source>
        <dbReference type="ARBA" id="ARBA00047415"/>
    </source>
</evidence>
<evidence type="ECO:0000313" key="18">
    <source>
        <dbReference type="EMBL" id="VYT01845.1"/>
    </source>
</evidence>
<evidence type="ECO:0000256" key="17">
    <source>
        <dbReference type="HAMAP-Rule" id="MF_02089"/>
    </source>
</evidence>
<evidence type="ECO:0000256" key="14">
    <source>
        <dbReference type="ARBA" id="ARBA00023284"/>
    </source>
</evidence>
<dbReference type="AlphaFoldDB" id="A0A6N2T8A6"/>
<keyword evidence="7 17" id="KW-0819">tRNA processing</keyword>
<gene>
    <name evidence="17" type="primary">queH</name>
    <name evidence="18" type="ORF">CNLFYP112_01681</name>
</gene>
<accession>A0A6N2T8A6</accession>
<evidence type="ECO:0000256" key="4">
    <source>
        <dbReference type="ARBA" id="ARBA00012622"/>
    </source>
</evidence>
<evidence type="ECO:0000256" key="6">
    <source>
        <dbReference type="ARBA" id="ARBA00022485"/>
    </source>
</evidence>
<evidence type="ECO:0000256" key="12">
    <source>
        <dbReference type="ARBA" id="ARBA00023014"/>
    </source>
</evidence>
<dbReference type="GO" id="GO:0051539">
    <property type="term" value="F:4 iron, 4 sulfur cluster binding"/>
    <property type="evidence" value="ECO:0007669"/>
    <property type="project" value="UniProtKB-UniRule"/>
</dbReference>
<feature type="binding site" evidence="17">
    <location>
        <position position="119"/>
    </location>
    <ligand>
        <name>[4Fe-4S] cluster</name>
        <dbReference type="ChEBI" id="CHEBI:49883"/>
    </ligand>
</feature>
<evidence type="ECO:0000256" key="3">
    <source>
        <dbReference type="ARBA" id="ARBA00008207"/>
    </source>
</evidence>
<comment type="similarity">
    <text evidence="3 17">Belongs to the QueH family.</text>
</comment>
<dbReference type="PANTHER" id="PTHR36701">
    <property type="entry name" value="EPOXYQUEUOSINE REDUCTASE QUEH"/>
    <property type="match status" value="1"/>
</dbReference>
<sequence length="217" mass="25510">MEKVKKMNYQKELEKLIVKLEKEEKVPRLLLHSCCAPCSSYVLEYLSNYFDITVFYYNPNIFPESEYTKRILEQQMLIGEMKGKHPISFVAGNYDREKFYELAKGLEHLKEGGERCFKCYALRLEETARMAKEAEFDYFTTTLTISPMKNAEKLNTIGAKIGEKYGVKYLQSDFKKKNGYKRSIELSNEFGLYRQDYCGCEFSVRDRKQESTGIKKK</sequence>
<keyword evidence="13 17" id="KW-1015">Disulfide bond</keyword>
<comment type="function">
    <text evidence="1 17">Catalyzes the conversion of epoxyqueuosine (oQ) to queuosine (Q), which is a hypermodified base found in the wobble positions of tRNA(Asp), tRNA(Asn), tRNA(His) and tRNA(Tyr).</text>
</comment>
<comment type="pathway">
    <text evidence="2 17">tRNA modification; tRNA-queuosine biosynthesis.</text>
</comment>
<evidence type="ECO:0000256" key="10">
    <source>
        <dbReference type="ARBA" id="ARBA00023002"/>
    </source>
</evidence>
<dbReference type="InterPro" id="IPR003828">
    <property type="entry name" value="QueH"/>
</dbReference>
<feature type="binding site" evidence="17">
    <location>
        <position position="35"/>
    </location>
    <ligand>
        <name>[4Fe-4S] cluster</name>
        <dbReference type="ChEBI" id="CHEBI:49883"/>
    </ligand>
</feature>
<name>A0A6N2T8A6_9FIRM</name>
<protein>
    <recommendedName>
        <fullName evidence="5 17">Epoxyqueuosine reductase QueH</fullName>
        <ecNumber evidence="4 17">1.17.99.6</ecNumber>
    </recommendedName>
    <alternativeName>
        <fullName evidence="15 17">Queuosine biosynthesis protein QueH</fullName>
    </alternativeName>
</protein>
<keyword evidence="6 17" id="KW-0004">4Fe-4S</keyword>
<evidence type="ECO:0000256" key="8">
    <source>
        <dbReference type="ARBA" id="ARBA00022723"/>
    </source>
</evidence>
<keyword evidence="14 17" id="KW-0676">Redox-active center</keyword>
<evidence type="ECO:0000256" key="1">
    <source>
        <dbReference type="ARBA" id="ARBA00002268"/>
    </source>
</evidence>
<dbReference type="PANTHER" id="PTHR36701:SF1">
    <property type="entry name" value="EPOXYQUEUOSINE REDUCTASE QUEH"/>
    <property type="match status" value="1"/>
</dbReference>
<evidence type="ECO:0000256" key="15">
    <source>
        <dbReference type="ARBA" id="ARBA00031446"/>
    </source>
</evidence>